<organism evidence="7">
    <name type="scientific">Hyalella azteca</name>
    <name type="common">Amphipod</name>
    <dbReference type="NCBI Taxonomy" id="294128"/>
    <lineage>
        <taxon>Eukaryota</taxon>
        <taxon>Metazoa</taxon>
        <taxon>Ecdysozoa</taxon>
        <taxon>Arthropoda</taxon>
        <taxon>Crustacea</taxon>
        <taxon>Multicrustacea</taxon>
        <taxon>Malacostraca</taxon>
        <taxon>Eumalacostraca</taxon>
        <taxon>Peracarida</taxon>
        <taxon>Amphipoda</taxon>
        <taxon>Senticaudata</taxon>
        <taxon>Talitrida</taxon>
        <taxon>Talitroidea</taxon>
        <taxon>Hyalellidae</taxon>
        <taxon>Hyalella</taxon>
    </lineage>
</organism>
<dbReference type="Pfam" id="PF08395">
    <property type="entry name" value="7tm_7"/>
    <property type="match status" value="1"/>
</dbReference>
<dbReference type="AlphaFoldDB" id="A0A6A0HEH8"/>
<feature type="transmembrane region" description="Helical" evidence="6">
    <location>
        <begin position="173"/>
        <end position="192"/>
    </location>
</feature>
<keyword evidence="4 6" id="KW-1133">Transmembrane helix</keyword>
<keyword evidence="2" id="KW-1003">Cell membrane</keyword>
<reference evidence="7" key="1">
    <citation type="submission" date="2014-08" db="EMBL/GenBank/DDBJ databases">
        <authorList>
            <person name="Murali S."/>
            <person name="Richards S."/>
            <person name="Bandaranaike D."/>
            <person name="Bellair M."/>
            <person name="Blankenburg K."/>
            <person name="Chao H."/>
            <person name="Dinh H."/>
            <person name="Doddapaneni H."/>
            <person name="Dugan-Rocha S."/>
            <person name="Elkadiri S."/>
            <person name="Gnanaolivu R."/>
            <person name="Hughes D."/>
            <person name="Lee S."/>
            <person name="Li M."/>
            <person name="Ming W."/>
            <person name="Munidasa M."/>
            <person name="Muniz J."/>
            <person name="Nguyen L."/>
            <person name="Osuji N."/>
            <person name="Pu L.-L."/>
            <person name="Puazo M."/>
            <person name="Skinner E."/>
            <person name="Qu C."/>
            <person name="Quiroz J."/>
            <person name="Raj R."/>
            <person name="Weissenberger G."/>
            <person name="Xin Y."/>
            <person name="Zou X."/>
            <person name="Han Y."/>
            <person name="Worley K."/>
            <person name="Muzny D."/>
            <person name="Gibbs R."/>
        </authorList>
    </citation>
    <scope>NUCLEOTIDE SEQUENCE</scope>
    <source>
        <strain evidence="7">HAZT.00-mixed</strain>
        <tissue evidence="7">Whole organism</tissue>
    </source>
</reference>
<dbReference type="EMBL" id="JQDR03001120">
    <property type="protein sequence ID" value="KAA0203664.1"/>
    <property type="molecule type" value="Genomic_DNA"/>
</dbReference>
<keyword evidence="5 6" id="KW-0472">Membrane</keyword>
<reference evidence="7" key="2">
    <citation type="journal article" date="2018" name="Environ. Sci. Technol.">
        <title>The Toxicogenome of Hyalella azteca: A Model for Sediment Ecotoxicology and Evolutionary Toxicology.</title>
        <authorList>
            <person name="Poynton H.C."/>
            <person name="Hasenbein S."/>
            <person name="Benoit J.B."/>
            <person name="Sepulveda M.S."/>
            <person name="Poelchau M.F."/>
            <person name="Hughes D.S.T."/>
            <person name="Murali S.C."/>
            <person name="Chen S."/>
            <person name="Glastad K.M."/>
            <person name="Goodisman M.A.D."/>
            <person name="Werren J.H."/>
            <person name="Vineis J.H."/>
            <person name="Bowen J.L."/>
            <person name="Friedrich M."/>
            <person name="Jones J."/>
            <person name="Robertson H.M."/>
            <person name="Feyereisen R."/>
            <person name="Mechler-Hickson A."/>
            <person name="Mathers N."/>
            <person name="Lee C.E."/>
            <person name="Colbourne J.K."/>
            <person name="Biales A."/>
            <person name="Johnston J.S."/>
            <person name="Wellborn G.A."/>
            <person name="Rosendale A.J."/>
            <person name="Cridge A.G."/>
            <person name="Munoz-Torres M.C."/>
            <person name="Bain P.A."/>
            <person name="Manny A.R."/>
            <person name="Major K.M."/>
            <person name="Lambert F.N."/>
            <person name="Vulpe C.D."/>
            <person name="Tuck P."/>
            <person name="Blalock B.J."/>
            <person name="Lin Y.Y."/>
            <person name="Smith M.E."/>
            <person name="Ochoa-Acuna H."/>
            <person name="Chen M.M."/>
            <person name="Childers C.P."/>
            <person name="Qu J."/>
            <person name="Dugan S."/>
            <person name="Lee S.L."/>
            <person name="Chao H."/>
            <person name="Dinh H."/>
            <person name="Han Y."/>
            <person name="Doddapaneni H."/>
            <person name="Worley K.C."/>
            <person name="Muzny D.M."/>
            <person name="Gibbs R.A."/>
            <person name="Richards S."/>
        </authorList>
    </citation>
    <scope>NUCLEOTIDE SEQUENCE</scope>
    <source>
        <strain evidence="7">HAZT.00-mixed</strain>
        <tissue evidence="7">Whole organism</tissue>
    </source>
</reference>
<keyword evidence="3 6" id="KW-0812">Transmembrane</keyword>
<dbReference type="Proteomes" id="UP000711488">
    <property type="component" value="Unassembled WGS sequence"/>
</dbReference>
<comment type="caution">
    <text evidence="7">The sequence shown here is derived from an EMBL/GenBank/DDBJ whole genome shotgun (WGS) entry which is preliminary data.</text>
</comment>
<protein>
    <submittedName>
        <fullName evidence="7">Gustatory receptor 22</fullName>
    </submittedName>
</protein>
<evidence type="ECO:0000256" key="4">
    <source>
        <dbReference type="ARBA" id="ARBA00022989"/>
    </source>
</evidence>
<evidence type="ECO:0000256" key="6">
    <source>
        <dbReference type="SAM" id="Phobius"/>
    </source>
</evidence>
<feature type="transmembrane region" description="Helical" evidence="6">
    <location>
        <begin position="392"/>
        <end position="409"/>
    </location>
</feature>
<feature type="transmembrane region" description="Helical" evidence="6">
    <location>
        <begin position="83"/>
        <end position="102"/>
    </location>
</feature>
<evidence type="ECO:0000313" key="7">
    <source>
        <dbReference type="EMBL" id="KAA0203664.1"/>
    </source>
</evidence>
<feature type="transmembrane region" description="Helical" evidence="6">
    <location>
        <begin position="468"/>
        <end position="485"/>
    </location>
</feature>
<evidence type="ECO:0000256" key="1">
    <source>
        <dbReference type="ARBA" id="ARBA00004651"/>
    </source>
</evidence>
<name>A0A6A0HEH8_HYAAZ</name>
<gene>
    <name evidence="7" type="ORF">HAZT_HAZT007408</name>
</gene>
<comment type="subcellular location">
    <subcellularLocation>
        <location evidence="1">Cell membrane</location>
        <topology evidence="1">Multi-pass membrane protein</topology>
    </subcellularLocation>
</comment>
<accession>A0A6A0HEH8</accession>
<dbReference type="GO" id="GO:0050909">
    <property type="term" value="P:sensory perception of taste"/>
    <property type="evidence" value="ECO:0007669"/>
    <property type="project" value="InterPro"/>
</dbReference>
<feature type="transmembrane region" description="Helical" evidence="6">
    <location>
        <begin position="122"/>
        <end position="142"/>
    </location>
</feature>
<evidence type="ECO:0000256" key="2">
    <source>
        <dbReference type="ARBA" id="ARBA00022475"/>
    </source>
</evidence>
<evidence type="ECO:0000256" key="5">
    <source>
        <dbReference type="ARBA" id="ARBA00023136"/>
    </source>
</evidence>
<sequence>MKDWTRVQWRISLINVIVFWLKMLRASGCFPYAIDVIDSHDGRQVHHDKLSQEKNLFWTCNQMNDRTGDRISMIKLTPFKRRWLNALLLFTLASSNILASFAELKLHHDLFAVHMTGTEIATVAIVLILRNLVFLSILLYSWRNSGMLQNLVQITVDILHNDHNLMCLRSSGYITLFLIPLLFVQLVIMAYTQFGIGRDVLGEQLSKSYFPIVWSMNFLYLINFIVYFSLVCLNNACQSVIVYSFERLSRSLEFKVDFYVRKRCKLEPKFSDANDQNPSSVTSSSAHKKIQKFIDDNRDKLLEPGLVYPYVDGEENLLEKQKLSAGAQLSIALKDDCSITDIMRMQKLSMMQDKINSFFWFSTLIYSAAFVTFSAGVGFIYAIAGLTMNHCWSYILFFIIQAMPVGLLYHTSDQLNENKNLLVRELARFQLFTDEPTEAEQARRLIEFVRVQPGATAGNFFSLSKAKLLAMMGFISSYLVILLQFNGKTKFLLDRLAGLNQSAMQDE</sequence>
<proteinExistence type="predicted"/>
<keyword evidence="7" id="KW-0675">Receptor</keyword>
<feature type="transmembrane region" description="Helical" evidence="6">
    <location>
        <begin position="358"/>
        <end position="386"/>
    </location>
</feature>
<reference evidence="7" key="3">
    <citation type="submission" date="2019-06" db="EMBL/GenBank/DDBJ databases">
        <authorList>
            <person name="Poynton C."/>
            <person name="Hasenbein S."/>
            <person name="Benoit J.B."/>
            <person name="Sepulveda M.S."/>
            <person name="Poelchau M.F."/>
            <person name="Murali S.C."/>
            <person name="Chen S."/>
            <person name="Glastad K.M."/>
            <person name="Werren J.H."/>
            <person name="Vineis J.H."/>
            <person name="Bowen J.L."/>
            <person name="Friedrich M."/>
            <person name="Jones J."/>
            <person name="Robertson H.M."/>
            <person name="Feyereisen R."/>
            <person name="Mechler-Hickson A."/>
            <person name="Mathers N."/>
            <person name="Lee C.E."/>
            <person name="Colbourne J.K."/>
            <person name="Biales A."/>
            <person name="Johnston J.S."/>
            <person name="Wellborn G.A."/>
            <person name="Rosendale A.J."/>
            <person name="Cridge A.G."/>
            <person name="Munoz-Torres M.C."/>
            <person name="Bain P.A."/>
            <person name="Manny A.R."/>
            <person name="Major K.M."/>
            <person name="Lambert F.N."/>
            <person name="Vulpe C.D."/>
            <person name="Tuck P."/>
            <person name="Blalock B.J."/>
            <person name="Lin Y.-Y."/>
            <person name="Smith M.E."/>
            <person name="Ochoa-Acuna H."/>
            <person name="Chen M.-J.M."/>
            <person name="Childers C.P."/>
            <person name="Qu J."/>
            <person name="Dugan S."/>
            <person name="Lee S.L."/>
            <person name="Chao H."/>
            <person name="Dinh H."/>
            <person name="Han Y."/>
            <person name="Doddapaneni H."/>
            <person name="Worley K.C."/>
            <person name="Muzny D.M."/>
            <person name="Gibbs R.A."/>
            <person name="Richards S."/>
        </authorList>
    </citation>
    <scope>NUCLEOTIDE SEQUENCE</scope>
    <source>
        <strain evidence="7">HAZT.00-mixed</strain>
        <tissue evidence="7">Whole organism</tissue>
    </source>
</reference>
<feature type="transmembrane region" description="Helical" evidence="6">
    <location>
        <begin position="212"/>
        <end position="233"/>
    </location>
</feature>
<dbReference type="GO" id="GO:0005886">
    <property type="term" value="C:plasma membrane"/>
    <property type="evidence" value="ECO:0007669"/>
    <property type="project" value="UniProtKB-SubCell"/>
</dbReference>
<evidence type="ECO:0000256" key="3">
    <source>
        <dbReference type="ARBA" id="ARBA00022692"/>
    </source>
</evidence>
<dbReference type="InterPro" id="IPR013604">
    <property type="entry name" value="7TM_chemorcpt"/>
</dbReference>